<dbReference type="InterPro" id="IPR036134">
    <property type="entry name" value="Crypto/Photolyase_FAD-like_sf"/>
</dbReference>
<dbReference type="Pfam" id="PF00875">
    <property type="entry name" value="DNA_photolyase"/>
    <property type="match status" value="1"/>
</dbReference>
<dbReference type="InterPro" id="IPR036155">
    <property type="entry name" value="Crypto/Photolyase_N_sf"/>
</dbReference>
<dbReference type="InterPro" id="IPR005101">
    <property type="entry name" value="Cryptochr/Photolyase_FAD-bd"/>
</dbReference>
<proteinExistence type="inferred from homology"/>
<feature type="binding site" evidence="5">
    <location>
        <begin position="372"/>
        <end position="374"/>
    </location>
    <ligand>
        <name>FAD</name>
        <dbReference type="ChEBI" id="CHEBI:57692"/>
    </ligand>
</feature>
<evidence type="ECO:0000313" key="10">
    <source>
        <dbReference type="Proteomes" id="UP000092565"/>
    </source>
</evidence>
<dbReference type="PANTHER" id="PTHR11455:SF9">
    <property type="entry name" value="CRYPTOCHROME CIRCADIAN CLOCK 5 ISOFORM X1"/>
    <property type="match status" value="1"/>
</dbReference>
<dbReference type="PROSITE" id="PS00691">
    <property type="entry name" value="DNA_PHOTOLYASES_1_2"/>
    <property type="match status" value="1"/>
</dbReference>
<dbReference type="RefSeq" id="WP_065273403.1">
    <property type="nucleotide sequence ID" value="NZ_CP015124.1"/>
</dbReference>
<keyword evidence="2 5" id="KW-0285">Flavoprotein</keyword>
<feature type="domain" description="Photolyase/cryptochrome alpha/beta" evidence="8">
    <location>
        <begin position="5"/>
        <end position="131"/>
    </location>
</feature>
<comment type="cofactor">
    <cofactor evidence="5">
        <name>FAD</name>
        <dbReference type="ChEBI" id="CHEBI:57692"/>
    </cofactor>
    <text evidence="5">Binds 1 FAD per subunit.</text>
</comment>
<dbReference type="OrthoDB" id="9772484at2"/>
<accession>A0A1B0ZXF8</accession>
<dbReference type="GO" id="GO:0006139">
    <property type="term" value="P:nucleobase-containing compound metabolic process"/>
    <property type="evidence" value="ECO:0007669"/>
    <property type="project" value="UniProtKB-ARBA"/>
</dbReference>
<dbReference type="SUPFAM" id="SSF52425">
    <property type="entry name" value="Cryptochrome/photolyase, N-terminal domain"/>
    <property type="match status" value="1"/>
</dbReference>
<sequence>MTSNAPVIWWIRRDLRLADNPALTAAVTSGAPVIPLYILDAQDNALGAAPKFRLGLGLEKLAETLSARGSRLIFRRGDAQEVLRQVIDETGAGSVVWSRLYDPEAIARDTAIKEDLKASGIAVKSHGGRLLFEPWTVETKAGGMFKVYTPFWKAVRDRQPADLLPEPGKLSAPVSWPVSDRVTDWQMGAAMRRGADIVRAHCNVGEQAALDRLDGFLEEAVARYKDRRDYPAEDATSNLSENLAWGEISPHRMWHLGQRAMAGSGKGAEHFLKEVVWREFAYHLMYHSPQILTENWRPEWDGFGWSSEITPDVEAWQRGQTGYDFVDAAMREMYVTGRMHNRSRMIVASFLTKHLMVHWKVGMDWFADCLVDWDPAANAMGWQWTAGSGPDAAPFFRIYNPEGQIDKFDADRRYIRRWIAEGQRTPPQSASSFFDAAPLSWGLSPDQMRARPLIDLKAGRERALEAYGQHRSAGQKAG</sequence>
<dbReference type="PANTHER" id="PTHR11455">
    <property type="entry name" value="CRYPTOCHROME"/>
    <property type="match status" value="1"/>
</dbReference>
<dbReference type="GO" id="GO:0071949">
    <property type="term" value="F:FAD binding"/>
    <property type="evidence" value="ECO:0007669"/>
    <property type="project" value="TreeGrafter"/>
</dbReference>
<keyword evidence="3 5" id="KW-0274">FAD</keyword>
<evidence type="ECO:0000256" key="4">
    <source>
        <dbReference type="ARBA" id="ARBA00022991"/>
    </source>
</evidence>
<evidence type="ECO:0000256" key="2">
    <source>
        <dbReference type="ARBA" id="ARBA00022630"/>
    </source>
</evidence>
<protein>
    <submittedName>
        <fullName evidence="9">Deoxyribodipyrimidine photolyase</fullName>
    </submittedName>
</protein>
<reference evidence="9 10" key="1">
    <citation type="submission" date="2016-04" db="EMBL/GenBank/DDBJ databases">
        <authorList>
            <person name="Evans L.H."/>
            <person name="Alamgir A."/>
            <person name="Owens N."/>
            <person name="Weber N.D."/>
            <person name="Virtaneva K."/>
            <person name="Barbian K."/>
            <person name="Babar A."/>
            <person name="Rosenke K."/>
        </authorList>
    </citation>
    <scope>NUCLEOTIDE SEQUENCE [LARGE SCALE GENOMIC DNA]</scope>
    <source>
        <strain evidence="9 10">JL2886</strain>
    </source>
</reference>
<dbReference type="GO" id="GO:0009416">
    <property type="term" value="P:response to light stimulus"/>
    <property type="evidence" value="ECO:0007669"/>
    <property type="project" value="TreeGrafter"/>
</dbReference>
<dbReference type="InterPro" id="IPR014729">
    <property type="entry name" value="Rossmann-like_a/b/a_fold"/>
</dbReference>
<dbReference type="Gene3D" id="3.40.50.620">
    <property type="entry name" value="HUPs"/>
    <property type="match status" value="1"/>
</dbReference>
<feature type="binding site" evidence="5">
    <location>
        <begin position="236"/>
        <end position="240"/>
    </location>
    <ligand>
        <name>FAD</name>
        <dbReference type="ChEBI" id="CHEBI:57692"/>
    </ligand>
</feature>
<evidence type="ECO:0000313" key="9">
    <source>
        <dbReference type="EMBL" id="ANP38799.1"/>
    </source>
</evidence>
<gene>
    <name evidence="9" type="ORF">JL2886_03931</name>
</gene>
<name>A0A1B0ZXF8_9RHOB</name>
<comment type="similarity">
    <text evidence="7">Belongs to the DNA photolyase family.</text>
</comment>
<organism evidence="9 10">
    <name type="scientific">Phaeobacter gallaeciensis</name>
    <dbReference type="NCBI Taxonomy" id="60890"/>
    <lineage>
        <taxon>Bacteria</taxon>
        <taxon>Pseudomonadati</taxon>
        <taxon>Pseudomonadota</taxon>
        <taxon>Alphaproteobacteria</taxon>
        <taxon>Rhodobacterales</taxon>
        <taxon>Roseobacteraceae</taxon>
        <taxon>Phaeobacter</taxon>
    </lineage>
</organism>
<dbReference type="Proteomes" id="UP000092565">
    <property type="component" value="Chromosome"/>
</dbReference>
<dbReference type="GO" id="GO:0003904">
    <property type="term" value="F:deoxyribodipyrimidine photo-lyase activity"/>
    <property type="evidence" value="ECO:0007669"/>
    <property type="project" value="TreeGrafter"/>
</dbReference>
<feature type="binding site" evidence="5">
    <location>
        <position position="224"/>
    </location>
    <ligand>
        <name>FAD</name>
        <dbReference type="ChEBI" id="CHEBI:57692"/>
    </ligand>
</feature>
<dbReference type="EMBL" id="CP015124">
    <property type="protein sequence ID" value="ANP38799.1"/>
    <property type="molecule type" value="Genomic_DNA"/>
</dbReference>
<feature type="site" description="Electron transfer via tryptophanyl radical" evidence="6">
    <location>
        <position position="382"/>
    </location>
</feature>
<evidence type="ECO:0000256" key="1">
    <source>
        <dbReference type="ARBA" id="ARBA00001932"/>
    </source>
</evidence>
<evidence type="ECO:0000256" key="5">
    <source>
        <dbReference type="PIRSR" id="PIRSR602081-1"/>
    </source>
</evidence>
<keyword evidence="10" id="KW-1185">Reference proteome</keyword>
<evidence type="ECO:0000256" key="3">
    <source>
        <dbReference type="ARBA" id="ARBA00022827"/>
    </source>
</evidence>
<evidence type="ECO:0000256" key="6">
    <source>
        <dbReference type="PIRSR" id="PIRSR602081-2"/>
    </source>
</evidence>
<dbReference type="PRINTS" id="PR00147">
    <property type="entry name" value="DNAPHOTLYASE"/>
</dbReference>
<comment type="cofactor">
    <cofactor evidence="1">
        <name>(6R)-5,10-methylene-5,6,7,8-tetrahydrofolate</name>
        <dbReference type="ChEBI" id="CHEBI:15636"/>
    </cofactor>
</comment>
<dbReference type="SUPFAM" id="SSF48173">
    <property type="entry name" value="Cryptochrome/photolyase FAD-binding domain"/>
    <property type="match status" value="1"/>
</dbReference>
<keyword evidence="4 7" id="KW-0157">Chromophore</keyword>
<dbReference type="GO" id="GO:0006950">
    <property type="term" value="P:response to stress"/>
    <property type="evidence" value="ECO:0007669"/>
    <property type="project" value="UniProtKB-ARBA"/>
</dbReference>
<dbReference type="Gene3D" id="1.25.40.80">
    <property type="match status" value="1"/>
</dbReference>
<evidence type="ECO:0000256" key="7">
    <source>
        <dbReference type="RuleBase" id="RU004182"/>
    </source>
</evidence>
<dbReference type="PROSITE" id="PS51645">
    <property type="entry name" value="PHR_CRY_ALPHA_BETA"/>
    <property type="match status" value="1"/>
</dbReference>
<dbReference type="GO" id="GO:0003677">
    <property type="term" value="F:DNA binding"/>
    <property type="evidence" value="ECO:0007669"/>
    <property type="project" value="TreeGrafter"/>
</dbReference>
<dbReference type="Pfam" id="PF03441">
    <property type="entry name" value="FAD_binding_7"/>
    <property type="match status" value="1"/>
</dbReference>
<dbReference type="InterPro" id="IPR018394">
    <property type="entry name" value="DNA_photolyase_1_CS_C"/>
</dbReference>
<feature type="site" description="Electron transfer via tryptophanyl radical" evidence="6">
    <location>
        <position position="305"/>
    </location>
</feature>
<dbReference type="AlphaFoldDB" id="A0A1B0ZXF8"/>
<evidence type="ECO:0000259" key="8">
    <source>
        <dbReference type="PROSITE" id="PS51645"/>
    </source>
</evidence>
<dbReference type="InterPro" id="IPR006050">
    <property type="entry name" value="DNA_photolyase_N"/>
</dbReference>
<keyword evidence="9" id="KW-0456">Lyase</keyword>
<dbReference type="Gene3D" id="1.10.579.10">
    <property type="entry name" value="DNA Cyclobutane Dipyrimidine Photolyase, subunit A, domain 3"/>
    <property type="match status" value="1"/>
</dbReference>
<dbReference type="InterPro" id="IPR002081">
    <property type="entry name" value="Cryptochrome/DNA_photolyase_1"/>
</dbReference>
<dbReference type="PATRIC" id="fig|60890.4.peg.3834"/>
<feature type="site" description="Electron transfer via tryptophanyl radical" evidence="6">
    <location>
        <position position="359"/>
    </location>
</feature>
<feature type="binding site" evidence="5">
    <location>
        <position position="271"/>
    </location>
    <ligand>
        <name>FAD</name>
        <dbReference type="ChEBI" id="CHEBI:57692"/>
    </ligand>
</feature>